<organism evidence="1 2">
    <name type="scientific">Natronomicrosphaera hydrolytica</name>
    <dbReference type="NCBI Taxonomy" id="3242702"/>
    <lineage>
        <taxon>Bacteria</taxon>
        <taxon>Pseudomonadati</taxon>
        <taxon>Planctomycetota</taxon>
        <taxon>Phycisphaerae</taxon>
        <taxon>Phycisphaerales</taxon>
        <taxon>Phycisphaeraceae</taxon>
        <taxon>Natronomicrosphaera</taxon>
    </lineage>
</organism>
<dbReference type="InterPro" id="IPR013320">
    <property type="entry name" value="ConA-like_dom_sf"/>
</dbReference>
<dbReference type="EMBL" id="JBGUBD010000005">
    <property type="protein sequence ID" value="MFA9478527.1"/>
    <property type="molecule type" value="Genomic_DNA"/>
</dbReference>
<dbReference type="Pfam" id="PF13385">
    <property type="entry name" value="Laminin_G_3"/>
    <property type="match status" value="1"/>
</dbReference>
<dbReference type="SUPFAM" id="SSF49899">
    <property type="entry name" value="Concanavalin A-like lectins/glucanases"/>
    <property type="match status" value="1"/>
</dbReference>
<reference evidence="1 2" key="1">
    <citation type="submission" date="2024-08" db="EMBL/GenBank/DDBJ databases">
        <title>Whole-genome sequencing of halo(alkali)philic microorganisms from hypersaline lakes.</title>
        <authorList>
            <person name="Sorokin D.Y."/>
            <person name="Merkel A.Y."/>
            <person name="Messina E."/>
            <person name="Yakimov M."/>
        </authorList>
    </citation>
    <scope>NUCLEOTIDE SEQUENCE [LARGE SCALE GENOMIC DNA]</scope>
    <source>
        <strain evidence="1 2">AB-hyl4</strain>
    </source>
</reference>
<accession>A0ABV4U6P8</accession>
<dbReference type="RefSeq" id="WP_425345453.1">
    <property type="nucleotide sequence ID" value="NZ_JBGUBD010000005.1"/>
</dbReference>
<evidence type="ECO:0000313" key="1">
    <source>
        <dbReference type="EMBL" id="MFA9478527.1"/>
    </source>
</evidence>
<proteinExistence type="predicted"/>
<keyword evidence="2" id="KW-1185">Reference proteome</keyword>
<sequence length="358" mass="37790">MSLFDAKQLVALSNLAGFMVYDPQAPGYRNGVGTFTRPNVGLVTWRGPVDPRDSNPGEFVDGVDVWIEVEHVGASFDAGALDLLTEPDIRAAWSSARRLRGAYDGLVLEVRESDANTLADVGFDNGGIDQPALLAHVGSHDGLVRRLYDQSGGGRTAAMTTDAQQPAVVDSGTAIELGSRQAIRFGATTSTRLEADAPTLIRDLAGFTVFAVARSTDASGAGRPILRVDGDGNQLFTLRTNGGDWQVGGRRVGSDAFQILTGPAVNTSEDVAIAARIDFIAGEASLWINGVEVAADANWHDGGNSADAAASDVYIGREIGITRQFIGPIGELFVIGSVLSNADMEAVQGDQMTYYEIE</sequence>
<dbReference type="Gene3D" id="2.60.120.200">
    <property type="match status" value="1"/>
</dbReference>
<dbReference type="Proteomes" id="UP001575105">
    <property type="component" value="Unassembled WGS sequence"/>
</dbReference>
<name>A0ABV4U6P8_9BACT</name>
<protein>
    <submittedName>
        <fullName evidence="1">LamG-like jellyroll fold domain-containing protein</fullName>
    </submittedName>
</protein>
<evidence type="ECO:0000313" key="2">
    <source>
        <dbReference type="Proteomes" id="UP001575105"/>
    </source>
</evidence>
<gene>
    <name evidence="1" type="ORF">ACERK3_09485</name>
</gene>
<comment type="caution">
    <text evidence="1">The sequence shown here is derived from an EMBL/GenBank/DDBJ whole genome shotgun (WGS) entry which is preliminary data.</text>
</comment>